<dbReference type="Proteomes" id="UP001300496">
    <property type="component" value="Unassembled WGS sequence"/>
</dbReference>
<evidence type="ECO:0000313" key="2">
    <source>
        <dbReference type="Proteomes" id="UP001300496"/>
    </source>
</evidence>
<sequence>MPADIPDSDEYEESEIEQATAWLEKLSRDPLADAVRGVATIVTIEDPSGRGRYREYRVGLSVEGPGIPPTAVEQLLVFDSRMPPQPGVRLPARVSVSDPQAVEVSWEALPR</sequence>
<protein>
    <submittedName>
        <fullName evidence="1">Uncharacterized protein</fullName>
    </submittedName>
</protein>
<organism evidence="1 2">
    <name type="scientific">Microbacterium memoriense</name>
    <dbReference type="NCBI Taxonomy" id="2978350"/>
    <lineage>
        <taxon>Bacteria</taxon>
        <taxon>Bacillati</taxon>
        <taxon>Actinomycetota</taxon>
        <taxon>Actinomycetes</taxon>
        <taxon>Micrococcales</taxon>
        <taxon>Microbacteriaceae</taxon>
        <taxon>Microbacterium</taxon>
    </lineage>
</organism>
<keyword evidence="2" id="KW-1185">Reference proteome</keyword>
<reference evidence="1 2" key="1">
    <citation type="journal article" date="2024" name="Int. J. Syst. Evol. Microbiol.">
        <title>Microbacterium memoriense sp. nov., a member of the Actinomycetota from marine beach sediment of the north coast of Portugal.</title>
        <authorList>
            <person name="Santos J.D.N.D."/>
            <person name="Klimek D."/>
            <person name="Calusinska M."/>
            <person name="Lobo-da-Cunha A."/>
            <person name="Catita J."/>
            <person name="Goncalves H."/>
            <person name="Gonzalez I."/>
            <person name="Lage O.M."/>
        </authorList>
    </citation>
    <scope>NUCLEOTIDE SEQUENCE [LARGE SCALE GENOMIC DNA]</scope>
    <source>
        <strain evidence="1 2">PMIC_1C1B</strain>
    </source>
</reference>
<evidence type="ECO:0000313" key="1">
    <source>
        <dbReference type="EMBL" id="MCT9003276.1"/>
    </source>
</evidence>
<comment type="caution">
    <text evidence="1">The sequence shown here is derived from an EMBL/GenBank/DDBJ whole genome shotgun (WGS) entry which is preliminary data.</text>
</comment>
<dbReference type="RefSeq" id="WP_261607803.1">
    <property type="nucleotide sequence ID" value="NZ_JAODOR010000017.1"/>
</dbReference>
<name>A0ABT2PF93_9MICO</name>
<dbReference type="EMBL" id="JAODOR010000017">
    <property type="protein sequence ID" value="MCT9003276.1"/>
    <property type="molecule type" value="Genomic_DNA"/>
</dbReference>
<accession>A0ABT2PF93</accession>
<proteinExistence type="predicted"/>
<gene>
    <name evidence="1" type="ORF">N4R40_12990</name>
</gene>